<reference evidence="2" key="1">
    <citation type="submission" date="2004-12" db="EMBL/GenBank/DDBJ databases">
        <title>Immunological screening of Periplaneta americana cDNA expression libraries with serum immunized with soluble protein antigens derived from Periplaneta fuliginosa.</title>
        <authorList>
            <person name="Xu S."/>
            <person name="Wang S."/>
            <person name="Wu S."/>
        </authorList>
    </citation>
    <scope>NUCLEOTIDE SEQUENCE</scope>
</reference>
<dbReference type="AlphaFoldDB" id="Q5G5C3"/>
<feature type="signal peptide" evidence="1">
    <location>
        <begin position="1"/>
        <end position="19"/>
    </location>
</feature>
<evidence type="ECO:0000313" key="2">
    <source>
        <dbReference type="EMBL" id="AAW57774.1"/>
    </source>
</evidence>
<sequence length="108" mass="11717">MATKAVLLVITIIATLVIAQDSPNPSPELCKEICNNPREVKCPGPADASECRSDQVFKANGSLCGCCNACYTKRDLNMVCTSIPQNGEYYLCPEGAYCNYRQVCAKKS</sequence>
<proteinExistence type="evidence at transcript level"/>
<protein>
    <submittedName>
        <fullName evidence="2">Parcxpwnx03</fullName>
    </submittedName>
</protein>
<accession>Q5G5C3</accession>
<feature type="chain" id="PRO_5004257045" evidence="1">
    <location>
        <begin position="20"/>
        <end position="108"/>
    </location>
</feature>
<name>Q5G5C3_PERAM</name>
<evidence type="ECO:0000256" key="1">
    <source>
        <dbReference type="SAM" id="SignalP"/>
    </source>
</evidence>
<organism evidence="2">
    <name type="scientific">Periplaneta americana</name>
    <name type="common">American cockroach</name>
    <name type="synonym">Blatta americana</name>
    <dbReference type="NCBI Taxonomy" id="6978"/>
    <lineage>
        <taxon>Eukaryota</taxon>
        <taxon>Metazoa</taxon>
        <taxon>Ecdysozoa</taxon>
        <taxon>Arthropoda</taxon>
        <taxon>Hexapoda</taxon>
        <taxon>Insecta</taxon>
        <taxon>Pterygota</taxon>
        <taxon>Neoptera</taxon>
        <taxon>Polyneoptera</taxon>
        <taxon>Dictyoptera</taxon>
        <taxon>Blattodea</taxon>
        <taxon>Blattoidea</taxon>
        <taxon>Blattidae</taxon>
        <taxon>Blattinae</taxon>
        <taxon>Periplaneta</taxon>
    </lineage>
</organism>
<dbReference type="EMBL" id="AY850277">
    <property type="protein sequence ID" value="AAW57774.1"/>
    <property type="molecule type" value="mRNA"/>
</dbReference>
<keyword evidence="1" id="KW-0732">Signal</keyword>